<feature type="domain" description="Alpha-2-macroglobulin bait region" evidence="1">
    <location>
        <begin position="1"/>
        <end position="135"/>
    </location>
</feature>
<sequence>PSAGQSADITIVPPYEGQAQVVVATDRILSVQNFSVSEQGTNVTLPVTDEWGEGAYVMVSVYTERDPILRAKPRRAVGVTHIPVDMGERTFELTLNAPEIARPVGEQVVEVEFDGGPREPVFLTLAAVDEGILSLTKFKSPDPVSYYYGKKALGVEMYDDYGRLLDPNMGLPAEVRSGG</sequence>
<reference evidence="2 3" key="1">
    <citation type="journal article" date="2018" name="Nat. Biotechnol.">
        <title>A standardized bacterial taxonomy based on genome phylogeny substantially revises the tree of life.</title>
        <authorList>
            <person name="Parks D.H."/>
            <person name="Chuvochina M."/>
            <person name="Waite D.W."/>
            <person name="Rinke C."/>
            <person name="Skarshewski A."/>
            <person name="Chaumeil P.A."/>
            <person name="Hugenholtz P."/>
        </authorList>
    </citation>
    <scope>NUCLEOTIDE SEQUENCE [LARGE SCALE GENOMIC DNA]</scope>
    <source>
        <strain evidence="2">UBA10378</strain>
    </source>
</reference>
<organism evidence="2 3">
    <name type="scientific">Hyphomonas atlantica</name>
    <dbReference type="NCBI Taxonomy" id="1280948"/>
    <lineage>
        <taxon>Bacteria</taxon>
        <taxon>Pseudomonadati</taxon>
        <taxon>Pseudomonadota</taxon>
        <taxon>Alphaproteobacteria</taxon>
        <taxon>Hyphomonadales</taxon>
        <taxon>Hyphomonadaceae</taxon>
        <taxon>Hyphomonas</taxon>
    </lineage>
</organism>
<comment type="caution">
    <text evidence="2">The sequence shown here is derived from an EMBL/GenBank/DDBJ whole genome shotgun (WGS) entry which is preliminary data.</text>
</comment>
<name>A0A356W259_9PROT</name>
<dbReference type="Pfam" id="PF07703">
    <property type="entry name" value="A2M_BRD"/>
    <property type="match status" value="1"/>
</dbReference>
<dbReference type="AlphaFoldDB" id="A0A356W259"/>
<accession>A0A356W259</accession>
<gene>
    <name evidence="2" type="ORF">DD728_00570</name>
</gene>
<protein>
    <submittedName>
        <fullName evidence="2">Alpha-2-macroglobulin</fullName>
    </submittedName>
</protein>
<dbReference type="SMART" id="SM01359">
    <property type="entry name" value="A2M_N_2"/>
    <property type="match status" value="1"/>
</dbReference>
<dbReference type="Proteomes" id="UP000263957">
    <property type="component" value="Unassembled WGS sequence"/>
</dbReference>
<feature type="non-terminal residue" evidence="2">
    <location>
        <position position="179"/>
    </location>
</feature>
<feature type="non-terminal residue" evidence="2">
    <location>
        <position position="1"/>
    </location>
</feature>
<dbReference type="PANTHER" id="PTHR40094:SF1">
    <property type="entry name" value="UBIQUITIN DOMAIN-CONTAINING PROTEIN"/>
    <property type="match status" value="1"/>
</dbReference>
<dbReference type="InterPro" id="IPR051802">
    <property type="entry name" value="YfhM-like"/>
</dbReference>
<dbReference type="EMBL" id="DOGS01000016">
    <property type="protein sequence ID" value="HBQ47373.1"/>
    <property type="molecule type" value="Genomic_DNA"/>
</dbReference>
<evidence type="ECO:0000259" key="1">
    <source>
        <dbReference type="SMART" id="SM01359"/>
    </source>
</evidence>
<dbReference type="PANTHER" id="PTHR40094">
    <property type="entry name" value="ALPHA-2-MACROGLOBULIN HOMOLOG"/>
    <property type="match status" value="1"/>
</dbReference>
<proteinExistence type="predicted"/>
<dbReference type="GO" id="GO:0004866">
    <property type="term" value="F:endopeptidase inhibitor activity"/>
    <property type="evidence" value="ECO:0007669"/>
    <property type="project" value="TreeGrafter"/>
</dbReference>
<dbReference type="InterPro" id="IPR011625">
    <property type="entry name" value="A2M_N_BRD"/>
</dbReference>
<evidence type="ECO:0000313" key="2">
    <source>
        <dbReference type="EMBL" id="HBQ47373.1"/>
    </source>
</evidence>
<evidence type="ECO:0000313" key="3">
    <source>
        <dbReference type="Proteomes" id="UP000263957"/>
    </source>
</evidence>